<feature type="non-terminal residue" evidence="2">
    <location>
        <position position="1"/>
    </location>
</feature>
<accession>A0A6J4T068</accession>
<protein>
    <submittedName>
        <fullName evidence="2">Uncharacterized protein</fullName>
    </submittedName>
</protein>
<dbReference type="EMBL" id="CADCVQ010000110">
    <property type="protein sequence ID" value="CAA9510358.1"/>
    <property type="molecule type" value="Genomic_DNA"/>
</dbReference>
<evidence type="ECO:0000313" key="2">
    <source>
        <dbReference type="EMBL" id="CAA9510358.1"/>
    </source>
</evidence>
<feature type="region of interest" description="Disordered" evidence="1">
    <location>
        <begin position="1"/>
        <end position="107"/>
    </location>
</feature>
<feature type="compositionally biased region" description="Basic and acidic residues" evidence="1">
    <location>
        <begin position="24"/>
        <end position="35"/>
    </location>
</feature>
<proteinExistence type="predicted"/>
<name>A0A6J4T068_9ACTN</name>
<dbReference type="AlphaFoldDB" id="A0A6J4T068"/>
<feature type="compositionally biased region" description="Basic and acidic residues" evidence="1">
    <location>
        <begin position="50"/>
        <end position="61"/>
    </location>
</feature>
<organism evidence="2">
    <name type="scientific">uncultured Solirubrobacteraceae bacterium</name>
    <dbReference type="NCBI Taxonomy" id="1162706"/>
    <lineage>
        <taxon>Bacteria</taxon>
        <taxon>Bacillati</taxon>
        <taxon>Actinomycetota</taxon>
        <taxon>Thermoleophilia</taxon>
        <taxon>Solirubrobacterales</taxon>
        <taxon>Solirubrobacteraceae</taxon>
        <taxon>environmental samples</taxon>
    </lineage>
</organism>
<feature type="non-terminal residue" evidence="2">
    <location>
        <position position="107"/>
    </location>
</feature>
<gene>
    <name evidence="2" type="ORF">AVDCRST_MAG67-2682</name>
</gene>
<feature type="compositionally biased region" description="Basic residues" evidence="1">
    <location>
        <begin position="62"/>
        <end position="78"/>
    </location>
</feature>
<sequence>GHVPHEQAHTARQVRKGQGAHRQGAVDRQRPEEPRKARHGPRQGRRADRRRQAEAGREARRQGRRLHGCAGHRRQRSGHHPDAAGADDITAHGGQLRRRRGPSEGRL</sequence>
<feature type="compositionally biased region" description="Basic residues" evidence="1">
    <location>
        <begin position="36"/>
        <end position="49"/>
    </location>
</feature>
<evidence type="ECO:0000256" key="1">
    <source>
        <dbReference type="SAM" id="MobiDB-lite"/>
    </source>
</evidence>
<reference evidence="2" key="1">
    <citation type="submission" date="2020-02" db="EMBL/GenBank/DDBJ databases">
        <authorList>
            <person name="Meier V. D."/>
        </authorList>
    </citation>
    <scope>NUCLEOTIDE SEQUENCE</scope>
    <source>
        <strain evidence="2">AVDCRST_MAG67</strain>
    </source>
</reference>